<protein>
    <submittedName>
        <fullName evidence="1">Uncharacterized protein</fullName>
    </submittedName>
</protein>
<reference evidence="1 2" key="1">
    <citation type="journal article" date="2016" name="Nat. Commun.">
        <title>Thousands of microbial genomes shed light on interconnected biogeochemical processes in an aquifer system.</title>
        <authorList>
            <person name="Anantharaman K."/>
            <person name="Brown C.T."/>
            <person name="Hug L.A."/>
            <person name="Sharon I."/>
            <person name="Castelle C.J."/>
            <person name="Probst A.J."/>
            <person name="Thomas B.C."/>
            <person name="Singh A."/>
            <person name="Wilkins M.J."/>
            <person name="Karaoz U."/>
            <person name="Brodie E.L."/>
            <person name="Williams K.H."/>
            <person name="Hubbard S.S."/>
            <person name="Banfield J.F."/>
        </authorList>
    </citation>
    <scope>NUCLEOTIDE SEQUENCE [LARGE SCALE GENOMIC DNA]</scope>
</reference>
<sequence length="116" mass="12929">MLAWLSQVLTCPICGSRYQPEKTRLVDSARPNTGEEQTVVIHSDCTNCRSSVIFNVALSGSELFSLGVVSDLSASDAITFRRQKPLSEDDIMKLHSYLEKFDGDFEREFTPRPLAG</sequence>
<comment type="caution">
    <text evidence="1">The sequence shown here is derived from an EMBL/GenBank/DDBJ whole genome shotgun (WGS) entry which is preliminary data.</text>
</comment>
<organism evidence="1 2">
    <name type="scientific">Candidatus Doudnabacteria bacterium RIFCSPHIGHO2_01_FULL_50_11</name>
    <dbReference type="NCBI Taxonomy" id="1817828"/>
    <lineage>
        <taxon>Bacteria</taxon>
        <taxon>Candidatus Doudnaibacteriota</taxon>
    </lineage>
</organism>
<dbReference type="Proteomes" id="UP000178377">
    <property type="component" value="Unassembled WGS sequence"/>
</dbReference>
<proteinExistence type="predicted"/>
<dbReference type="EMBL" id="MFEO01000030">
    <property type="protein sequence ID" value="OGE88722.1"/>
    <property type="molecule type" value="Genomic_DNA"/>
</dbReference>
<evidence type="ECO:0000313" key="2">
    <source>
        <dbReference type="Proteomes" id="UP000178377"/>
    </source>
</evidence>
<accession>A0A1F5PGF5</accession>
<evidence type="ECO:0000313" key="1">
    <source>
        <dbReference type="EMBL" id="OGE88722.1"/>
    </source>
</evidence>
<dbReference type="AlphaFoldDB" id="A0A1F5PGF5"/>
<gene>
    <name evidence="1" type="ORF">A2722_02350</name>
</gene>
<dbReference type="STRING" id="1817828.A2722_02350"/>
<name>A0A1F5PGF5_9BACT</name>